<dbReference type="Gene3D" id="2.170.130.10">
    <property type="entry name" value="TonB-dependent receptor, plug domain"/>
    <property type="match status" value="1"/>
</dbReference>
<dbReference type="OrthoDB" id="9760494at2"/>
<keyword evidence="8 9" id="KW-0998">Cell outer membrane</keyword>
<evidence type="ECO:0000256" key="8">
    <source>
        <dbReference type="ARBA" id="ARBA00023237"/>
    </source>
</evidence>
<evidence type="ECO:0000259" key="13">
    <source>
        <dbReference type="Pfam" id="PF07715"/>
    </source>
</evidence>
<keyword evidence="6 10" id="KW-0798">TonB box</keyword>
<feature type="domain" description="TonB-dependent receptor-like beta-barrel" evidence="12">
    <location>
        <begin position="236"/>
        <end position="633"/>
    </location>
</feature>
<proteinExistence type="inferred from homology"/>
<feature type="signal peptide" evidence="11">
    <location>
        <begin position="1"/>
        <end position="27"/>
    </location>
</feature>
<dbReference type="GO" id="GO:0009279">
    <property type="term" value="C:cell outer membrane"/>
    <property type="evidence" value="ECO:0007669"/>
    <property type="project" value="UniProtKB-SubCell"/>
</dbReference>
<evidence type="ECO:0000259" key="12">
    <source>
        <dbReference type="Pfam" id="PF00593"/>
    </source>
</evidence>
<keyword evidence="11" id="KW-0732">Signal</keyword>
<feature type="chain" id="PRO_5004976910" description="TonB-dependent receptor" evidence="11">
    <location>
        <begin position="28"/>
        <end position="674"/>
    </location>
</feature>
<name>X7E0W7_9GAMM</name>
<evidence type="ECO:0000256" key="10">
    <source>
        <dbReference type="RuleBase" id="RU003357"/>
    </source>
</evidence>
<evidence type="ECO:0000313" key="15">
    <source>
        <dbReference type="Proteomes" id="UP000054058"/>
    </source>
</evidence>
<dbReference type="Proteomes" id="UP000054058">
    <property type="component" value="Unassembled WGS sequence"/>
</dbReference>
<evidence type="ECO:0000256" key="6">
    <source>
        <dbReference type="ARBA" id="ARBA00023077"/>
    </source>
</evidence>
<evidence type="ECO:0000256" key="5">
    <source>
        <dbReference type="ARBA" id="ARBA00022692"/>
    </source>
</evidence>
<dbReference type="InterPro" id="IPR000531">
    <property type="entry name" value="Beta-barrel_TonB"/>
</dbReference>
<keyword evidence="7 9" id="KW-0472">Membrane</keyword>
<evidence type="ECO:0008006" key="16">
    <source>
        <dbReference type="Google" id="ProtNLM"/>
    </source>
</evidence>
<dbReference type="eggNOG" id="COG4771">
    <property type="taxonomic scope" value="Bacteria"/>
</dbReference>
<dbReference type="CDD" id="cd01347">
    <property type="entry name" value="ligand_gated_channel"/>
    <property type="match status" value="1"/>
</dbReference>
<dbReference type="InterPro" id="IPR039426">
    <property type="entry name" value="TonB-dep_rcpt-like"/>
</dbReference>
<evidence type="ECO:0000256" key="1">
    <source>
        <dbReference type="ARBA" id="ARBA00004571"/>
    </source>
</evidence>
<dbReference type="STRING" id="1122207.MUS1_08630"/>
<dbReference type="GO" id="GO:0044718">
    <property type="term" value="P:siderophore transmembrane transport"/>
    <property type="evidence" value="ECO:0007669"/>
    <property type="project" value="TreeGrafter"/>
</dbReference>
<organism evidence="14 15">
    <name type="scientific">Marinomonas ushuaiensis DSM 15871</name>
    <dbReference type="NCBI Taxonomy" id="1122207"/>
    <lineage>
        <taxon>Bacteria</taxon>
        <taxon>Pseudomonadati</taxon>
        <taxon>Pseudomonadota</taxon>
        <taxon>Gammaproteobacteria</taxon>
        <taxon>Oceanospirillales</taxon>
        <taxon>Oceanospirillaceae</taxon>
        <taxon>Marinomonas</taxon>
    </lineage>
</organism>
<gene>
    <name evidence="14" type="ORF">MUS1_08630</name>
</gene>
<dbReference type="InterPro" id="IPR037066">
    <property type="entry name" value="Plug_dom_sf"/>
</dbReference>
<dbReference type="PATRIC" id="fig|1122207.3.peg.3074"/>
<keyword evidence="3 9" id="KW-0813">Transport</keyword>
<dbReference type="RefSeq" id="WP_051436384.1">
    <property type="nucleotide sequence ID" value="NZ_JAMB01000021.1"/>
</dbReference>
<evidence type="ECO:0000256" key="11">
    <source>
        <dbReference type="SAM" id="SignalP"/>
    </source>
</evidence>
<keyword evidence="4 9" id="KW-1134">Transmembrane beta strand</keyword>
<comment type="caution">
    <text evidence="14">The sequence shown here is derived from an EMBL/GenBank/DDBJ whole genome shotgun (WGS) entry which is preliminary data.</text>
</comment>
<accession>X7E0W7</accession>
<dbReference type="GO" id="GO:0015344">
    <property type="term" value="F:siderophore uptake transmembrane transporter activity"/>
    <property type="evidence" value="ECO:0007669"/>
    <property type="project" value="TreeGrafter"/>
</dbReference>
<dbReference type="PANTHER" id="PTHR30069:SF41">
    <property type="entry name" value="HEME_HEMOPEXIN UTILIZATION PROTEIN C"/>
    <property type="match status" value="1"/>
</dbReference>
<keyword evidence="5 9" id="KW-0812">Transmembrane</keyword>
<protein>
    <recommendedName>
        <fullName evidence="16">TonB-dependent receptor</fullName>
    </recommendedName>
</protein>
<dbReference type="Pfam" id="PF07715">
    <property type="entry name" value="Plug"/>
    <property type="match status" value="1"/>
</dbReference>
<reference evidence="14 15" key="1">
    <citation type="submission" date="2014-01" db="EMBL/GenBank/DDBJ databases">
        <title>Marinomonas ushuaiensis DSM 15871 Genome Sequencing.</title>
        <authorList>
            <person name="Lai Q."/>
            <person name="Shao Z.S."/>
        </authorList>
    </citation>
    <scope>NUCLEOTIDE SEQUENCE [LARGE SCALE GENOMIC DNA]</scope>
    <source>
        <strain evidence="14 15">DSM 15871</strain>
    </source>
</reference>
<evidence type="ECO:0000256" key="4">
    <source>
        <dbReference type="ARBA" id="ARBA00022452"/>
    </source>
</evidence>
<comment type="similarity">
    <text evidence="2 9 10">Belongs to the TonB-dependent receptor family.</text>
</comment>
<dbReference type="SUPFAM" id="SSF56935">
    <property type="entry name" value="Porins"/>
    <property type="match status" value="1"/>
</dbReference>
<evidence type="ECO:0000256" key="7">
    <source>
        <dbReference type="ARBA" id="ARBA00023136"/>
    </source>
</evidence>
<evidence type="ECO:0000256" key="9">
    <source>
        <dbReference type="PROSITE-ProRule" id="PRU01360"/>
    </source>
</evidence>
<feature type="domain" description="TonB-dependent receptor plug" evidence="13">
    <location>
        <begin position="48"/>
        <end position="143"/>
    </location>
</feature>
<comment type="subcellular location">
    <subcellularLocation>
        <location evidence="1 9">Cell outer membrane</location>
        <topology evidence="1 9">Multi-pass membrane protein</topology>
    </subcellularLocation>
</comment>
<dbReference type="Pfam" id="PF00593">
    <property type="entry name" value="TonB_dep_Rec_b-barrel"/>
    <property type="match status" value="1"/>
</dbReference>
<evidence type="ECO:0000256" key="2">
    <source>
        <dbReference type="ARBA" id="ARBA00009810"/>
    </source>
</evidence>
<dbReference type="InterPro" id="IPR036942">
    <property type="entry name" value="Beta-barrel_TonB_sf"/>
</dbReference>
<dbReference type="AlphaFoldDB" id="X7E0W7"/>
<dbReference type="PANTHER" id="PTHR30069">
    <property type="entry name" value="TONB-DEPENDENT OUTER MEMBRANE RECEPTOR"/>
    <property type="match status" value="1"/>
</dbReference>
<dbReference type="PROSITE" id="PS52016">
    <property type="entry name" value="TONB_DEPENDENT_REC_3"/>
    <property type="match status" value="1"/>
</dbReference>
<evidence type="ECO:0000256" key="3">
    <source>
        <dbReference type="ARBA" id="ARBA00022448"/>
    </source>
</evidence>
<dbReference type="EMBL" id="JAMB01000021">
    <property type="protein sequence ID" value="ETX09480.1"/>
    <property type="molecule type" value="Genomic_DNA"/>
</dbReference>
<keyword evidence="15" id="KW-1185">Reference proteome</keyword>
<dbReference type="InterPro" id="IPR012910">
    <property type="entry name" value="Plug_dom"/>
</dbReference>
<sequence>MFSRHLFSKTILAIAISQAALSGIAIAEESTVLDELKIEGRAITELDQEITAQDIEKNQASSLEDLFRNTSEVTAGGTTNIGQKIYVRNIGEDSLNITVDGAEQAGGVFHHAGRITIEPELLKRVEVEAGAANATSGPGALGGSVRFVTKDASDLLDNDQNVGALLKSTFSSNGGGIKNSITAYGRTESGKTEGLVHINSSNNDNYDDGNGDELRGTDLDENLGFAKIKTQLTEEQDLSLSYESLNKAGDMPYKPELAVNDLSGNLENNVSPSESERETITLNYNFTDLESDLIDSQVTVYQTKSYLGATSALYGFSEGYVETAGITLQNTSLIENHELTYGLNYRDDESNFNNGSNVETGNVTGLYIQDNINISDQLTISTGVRYDQYKVESVADESVSEGGFSPNIGAVFQFTDHLNIAANYSQAVRGPEIRDSFKLDSGITYSDDITVETATNTEMSINYNKDSLAINAGVYESVIDGAIGLEDSNGYEVPWGGIYDNYEQAIKTTGFYLDITYQLEKLTAGLHYHSAETTHNDMTVTRYSHSSTANSIGDTLVLSLDYQVSNSFEGGWSVEIVKGINNIDQSFTYLSSGVETTETVRVDKPGYVVHNIYAKWLPLKDDQLTISLTINNLFDEQYLSHAAVEDYTAYSGYDAIIGQAASGRDIRLSAALKF</sequence>
<evidence type="ECO:0000313" key="14">
    <source>
        <dbReference type="EMBL" id="ETX09480.1"/>
    </source>
</evidence>
<dbReference type="Gene3D" id="2.40.170.20">
    <property type="entry name" value="TonB-dependent receptor, beta-barrel domain"/>
    <property type="match status" value="1"/>
</dbReference>